<sequence>MSWKTGNLVKILLLALMIFSTCARRKSLKEPQLQTEKFELPHIPFTWSPKETTIRVGLGEYSEVYIMLEDSFYIYEGNTLKYKGTRSPLRVTIKRAKPANFYYYVSYGEYETLSEALERGREIAGNGIKIKIREIGMTFKTKKGTYSTISYLVYQGPFESQNEALSKSSSQRKTIFKEVKTAPSGTLVLLFGEKSYEVDNIIRIVSKSPIKLMNFQRKNIYYGGTDRKPFLASGIVEVRPSNSGKIYVINELPIEEYVEGVLKGEVPVSFPKEALKAQAVAARTNAISTIKKKLSLFSEPFDATADVLTQNFDGFNNDPYLKSIVNETRGEVITYKNKVISVFYHSSCGGALASSEEIFGKKLPYYTARRDMYRKDSSLFLYTDASVRKFIDNITSANCDEGNRYYRWERAISASELSLNIGKKFGKHLGRILDIKVTKRGPSGRAQVIFIEGENSSTFIEGDFEIRRALDTNMLPSSLFYVDKVGEIFVIRGAGFGHGVGMCQYGAAGLAKNGKSYKEILTFYYYGTQIEKIY</sequence>
<protein>
    <submittedName>
        <fullName evidence="2">SpoIID/LytB domain-containing protein</fullName>
    </submittedName>
</protein>
<proteinExistence type="predicted"/>
<gene>
    <name evidence="2" type="ORF">ENU66_00385</name>
</gene>
<evidence type="ECO:0000313" key="2">
    <source>
        <dbReference type="EMBL" id="HGL16791.1"/>
    </source>
</evidence>
<organism evidence="2">
    <name type="scientific">candidate division WOR-3 bacterium</name>
    <dbReference type="NCBI Taxonomy" id="2052148"/>
    <lineage>
        <taxon>Bacteria</taxon>
        <taxon>Bacteria division WOR-3</taxon>
    </lineage>
</organism>
<dbReference type="NCBIfam" id="TIGR02669">
    <property type="entry name" value="SpoIID_LytB"/>
    <property type="match status" value="1"/>
</dbReference>
<dbReference type="InterPro" id="IPR013693">
    <property type="entry name" value="SpoIID/LytB_N"/>
</dbReference>
<feature type="domain" description="Sporulation stage II protein D amidase enhancer LytB N-terminal" evidence="1">
    <location>
        <begin position="243"/>
        <end position="335"/>
    </location>
</feature>
<accession>A0A7V3ZWM4</accession>
<dbReference type="Pfam" id="PF08486">
    <property type="entry name" value="SpoIID"/>
    <property type="match status" value="1"/>
</dbReference>
<evidence type="ECO:0000259" key="1">
    <source>
        <dbReference type="Pfam" id="PF08486"/>
    </source>
</evidence>
<dbReference type="InterPro" id="IPR013486">
    <property type="entry name" value="SpoIID/LytB"/>
</dbReference>
<comment type="caution">
    <text evidence="2">The sequence shown here is derived from an EMBL/GenBank/DDBJ whole genome shotgun (WGS) entry which is preliminary data.</text>
</comment>
<dbReference type="EMBL" id="DTDJ01000006">
    <property type="protein sequence ID" value="HGL16791.1"/>
    <property type="molecule type" value="Genomic_DNA"/>
</dbReference>
<reference evidence="2" key="1">
    <citation type="journal article" date="2020" name="mSystems">
        <title>Genome- and Community-Level Interaction Insights into Carbon Utilization and Element Cycling Functions of Hydrothermarchaeota in Hydrothermal Sediment.</title>
        <authorList>
            <person name="Zhou Z."/>
            <person name="Liu Y."/>
            <person name="Xu W."/>
            <person name="Pan J."/>
            <person name="Luo Z.H."/>
            <person name="Li M."/>
        </authorList>
    </citation>
    <scope>NUCLEOTIDE SEQUENCE [LARGE SCALE GENOMIC DNA]</scope>
    <source>
        <strain evidence="2">SpSt-69</strain>
    </source>
</reference>
<dbReference type="GO" id="GO:0030435">
    <property type="term" value="P:sporulation resulting in formation of a cellular spore"/>
    <property type="evidence" value="ECO:0007669"/>
    <property type="project" value="InterPro"/>
</dbReference>
<dbReference type="AlphaFoldDB" id="A0A7V3ZWM4"/>
<name>A0A7V3ZWM4_UNCW3</name>